<evidence type="ECO:0000256" key="6">
    <source>
        <dbReference type="PROSITE-ProRule" id="PRU10141"/>
    </source>
</evidence>
<sequence length="434" mass="49683">MDNIFCTLVDSVLTHEGKSSSLYPSPRMYHKALGDYKNTPADKSKYVVFEEANFYIDVKYQITAILGKGSYGTVCQARDVSVPDAPVEVAIKKVTNIFNKEILLKRAVRELKLMKFFRGHKNIINLFDVELVFERPYDGLYCFQELADYDLARVIHSSVQFSEYHVQSFLYQILCGLKYIHSADVIHRDLKPGNILVTLQGNLKICDFGLARGISQQFLRHRSSTITNYVATRWYRAPELLLCKKVYSKAVDMWAVGCIFGELYARKPLFIGNDHIHQVHEILQVLGSPSRETVVKQFGTGSICTEMFHSTGGLDGTPNYKGLPWAEVLPYAPGKALNLLSKLLCWESSLRLSVDEVLDHPYLANVRDLDEEVNSSSHFDFSFESKNITLDDYKGLIHDEVKEFKFERMGRRGQMDFIEQLYSQPSRSSHRVRN</sequence>
<dbReference type="InterPro" id="IPR050117">
    <property type="entry name" value="MAPK"/>
</dbReference>
<dbReference type="InParanoid" id="K0KM93"/>
<feature type="domain" description="Protein kinase" evidence="8">
    <location>
        <begin position="60"/>
        <end position="363"/>
    </location>
</feature>
<evidence type="ECO:0000256" key="4">
    <source>
        <dbReference type="ARBA" id="ARBA00022777"/>
    </source>
</evidence>
<keyword evidence="2 9" id="KW-0808">Transferase</keyword>
<dbReference type="FunCoup" id="K0KM93">
    <property type="interactions" value="312"/>
</dbReference>
<evidence type="ECO:0000256" key="5">
    <source>
        <dbReference type="ARBA" id="ARBA00022840"/>
    </source>
</evidence>
<dbReference type="PROSITE" id="PS00107">
    <property type="entry name" value="PROTEIN_KINASE_ATP"/>
    <property type="match status" value="1"/>
</dbReference>
<dbReference type="GO" id="GO:0005524">
    <property type="term" value="F:ATP binding"/>
    <property type="evidence" value="ECO:0007669"/>
    <property type="project" value="UniProtKB-UniRule"/>
</dbReference>
<keyword evidence="5 6" id="KW-0067">ATP-binding</keyword>
<dbReference type="SUPFAM" id="SSF56112">
    <property type="entry name" value="Protein kinase-like (PK-like)"/>
    <property type="match status" value="1"/>
</dbReference>
<comment type="caution">
    <text evidence="9">The sequence shown here is derived from an EMBL/GenBank/DDBJ whole genome shotgun (WGS) entry which is preliminary data.</text>
</comment>
<evidence type="ECO:0000256" key="1">
    <source>
        <dbReference type="ARBA" id="ARBA00022527"/>
    </source>
</evidence>
<dbReference type="PROSITE" id="PS00108">
    <property type="entry name" value="PROTEIN_KINASE_ST"/>
    <property type="match status" value="1"/>
</dbReference>
<keyword evidence="3 6" id="KW-0547">Nucleotide-binding</keyword>
<dbReference type="InterPro" id="IPR011009">
    <property type="entry name" value="Kinase-like_dom_sf"/>
</dbReference>
<evidence type="ECO:0000256" key="2">
    <source>
        <dbReference type="ARBA" id="ARBA00022679"/>
    </source>
</evidence>
<dbReference type="eggNOG" id="KOG0660">
    <property type="taxonomic scope" value="Eukaryota"/>
</dbReference>
<keyword evidence="1 7" id="KW-0723">Serine/threonine-protein kinase</keyword>
<organism evidence="9 10">
    <name type="scientific">Wickerhamomyces ciferrii (strain ATCC 14091 / BCRC 22168 / CBS 111 / JCM 3599 / NBRC 0793 / NRRL Y-1031 F-60-10)</name>
    <name type="common">Yeast</name>
    <name type="synonym">Pichia ciferrii</name>
    <dbReference type="NCBI Taxonomy" id="1206466"/>
    <lineage>
        <taxon>Eukaryota</taxon>
        <taxon>Fungi</taxon>
        <taxon>Dikarya</taxon>
        <taxon>Ascomycota</taxon>
        <taxon>Saccharomycotina</taxon>
        <taxon>Saccharomycetes</taxon>
        <taxon>Phaffomycetales</taxon>
        <taxon>Wickerhamomycetaceae</taxon>
        <taxon>Wickerhamomyces</taxon>
    </lineage>
</organism>
<dbReference type="SMART" id="SM00220">
    <property type="entry name" value="S_TKc"/>
    <property type="match status" value="1"/>
</dbReference>
<gene>
    <name evidence="9" type="ORF">BN7_3669</name>
</gene>
<dbReference type="Gene3D" id="3.30.200.20">
    <property type="entry name" value="Phosphorylase Kinase, domain 1"/>
    <property type="match status" value="1"/>
</dbReference>
<dbReference type="Gene3D" id="1.10.510.10">
    <property type="entry name" value="Transferase(Phosphotransferase) domain 1"/>
    <property type="match status" value="1"/>
</dbReference>
<dbReference type="InterPro" id="IPR000719">
    <property type="entry name" value="Prot_kinase_dom"/>
</dbReference>
<dbReference type="PROSITE" id="PS50011">
    <property type="entry name" value="PROTEIN_KINASE_DOM"/>
    <property type="match status" value="1"/>
</dbReference>
<dbReference type="AlphaFoldDB" id="K0KM93"/>
<accession>K0KM93</accession>
<dbReference type="Proteomes" id="UP000009328">
    <property type="component" value="Unassembled WGS sequence"/>
</dbReference>
<reference evidence="9 10" key="1">
    <citation type="journal article" date="2012" name="Eukaryot. Cell">
        <title>Draft genome sequence of Wickerhamomyces ciferrii NRRL Y-1031 F-60-10.</title>
        <authorList>
            <person name="Schneider J."/>
            <person name="Andrea H."/>
            <person name="Blom J."/>
            <person name="Jaenicke S."/>
            <person name="Ruckert C."/>
            <person name="Schorsch C."/>
            <person name="Szczepanowski R."/>
            <person name="Farwick M."/>
            <person name="Goesmann A."/>
            <person name="Puhler A."/>
            <person name="Schaffer S."/>
            <person name="Tauch A."/>
            <person name="Kohler T."/>
            <person name="Brinkrolf K."/>
        </authorList>
    </citation>
    <scope>NUCLEOTIDE SEQUENCE [LARGE SCALE GENOMIC DNA]</scope>
    <source>
        <strain evidence="10">ATCC 14091 / BCRC 22168 / CBS 111 / JCM 3599 / NBRC 0793 / NRRL Y-1031 F-60-10</strain>
    </source>
</reference>
<feature type="binding site" evidence="6">
    <location>
        <position position="93"/>
    </location>
    <ligand>
        <name>ATP</name>
        <dbReference type="ChEBI" id="CHEBI:30616"/>
    </ligand>
</feature>
<dbReference type="PANTHER" id="PTHR24055">
    <property type="entry name" value="MITOGEN-ACTIVATED PROTEIN KINASE"/>
    <property type="match status" value="1"/>
</dbReference>
<evidence type="ECO:0000259" key="8">
    <source>
        <dbReference type="PROSITE" id="PS50011"/>
    </source>
</evidence>
<dbReference type="STRING" id="1206466.K0KM93"/>
<dbReference type="GO" id="GO:0009272">
    <property type="term" value="P:fungal-type cell wall biogenesis"/>
    <property type="evidence" value="ECO:0007669"/>
    <property type="project" value="UniProtKB-ARBA"/>
</dbReference>
<keyword evidence="4 9" id="KW-0418">Kinase</keyword>
<dbReference type="Pfam" id="PF00069">
    <property type="entry name" value="Pkinase"/>
    <property type="match status" value="1"/>
</dbReference>
<evidence type="ECO:0000313" key="10">
    <source>
        <dbReference type="Proteomes" id="UP000009328"/>
    </source>
</evidence>
<protein>
    <submittedName>
        <fullName evidence="9">Mitogen-activated protein kinase hog1</fullName>
        <ecNumber evidence="9">2.7.11.24</ecNumber>
    </submittedName>
</protein>
<evidence type="ECO:0000256" key="7">
    <source>
        <dbReference type="RuleBase" id="RU000304"/>
    </source>
</evidence>
<keyword evidence="10" id="KW-1185">Reference proteome</keyword>
<comment type="similarity">
    <text evidence="7">Belongs to the protein kinase superfamily.</text>
</comment>
<dbReference type="GO" id="GO:0004707">
    <property type="term" value="F:MAP kinase activity"/>
    <property type="evidence" value="ECO:0007669"/>
    <property type="project" value="UniProtKB-EC"/>
</dbReference>
<dbReference type="HOGENOM" id="CLU_000288_181_1_1"/>
<evidence type="ECO:0000313" key="9">
    <source>
        <dbReference type="EMBL" id="CCH44111.1"/>
    </source>
</evidence>
<dbReference type="EMBL" id="CAIF01000108">
    <property type="protein sequence ID" value="CCH44111.1"/>
    <property type="molecule type" value="Genomic_DNA"/>
</dbReference>
<dbReference type="InterPro" id="IPR017441">
    <property type="entry name" value="Protein_kinase_ATP_BS"/>
</dbReference>
<evidence type="ECO:0000256" key="3">
    <source>
        <dbReference type="ARBA" id="ARBA00022741"/>
    </source>
</evidence>
<name>K0KM93_WICCF</name>
<dbReference type="EC" id="2.7.11.24" evidence="9"/>
<dbReference type="FunFam" id="1.10.510.10:FF:000040">
    <property type="entry name" value="Mitogen-activated protein kinase"/>
    <property type="match status" value="1"/>
</dbReference>
<proteinExistence type="inferred from homology"/>
<dbReference type="InterPro" id="IPR008271">
    <property type="entry name" value="Ser/Thr_kinase_AS"/>
</dbReference>